<evidence type="ECO:0000259" key="7">
    <source>
        <dbReference type="Pfam" id="PF02525"/>
    </source>
</evidence>
<comment type="catalytic activity">
    <reaction evidence="5">
        <text>N,N-dimethyl-1,4-phenylenediamine + anthranilate + 2 NAD(+) = 2-(4-dimethylaminophenyl)diazenylbenzoate + 2 NADH + 2 H(+)</text>
        <dbReference type="Rhea" id="RHEA:55872"/>
        <dbReference type="ChEBI" id="CHEBI:15378"/>
        <dbReference type="ChEBI" id="CHEBI:15783"/>
        <dbReference type="ChEBI" id="CHEBI:16567"/>
        <dbReference type="ChEBI" id="CHEBI:57540"/>
        <dbReference type="ChEBI" id="CHEBI:57945"/>
        <dbReference type="ChEBI" id="CHEBI:71579"/>
        <dbReference type="EC" id="1.7.1.17"/>
    </reaction>
    <physiologicalReaction direction="right-to-left" evidence="5">
        <dbReference type="Rhea" id="RHEA:55874"/>
    </physiologicalReaction>
</comment>
<feature type="binding site" evidence="6">
    <location>
        <begin position="17"/>
        <end position="19"/>
    </location>
    <ligand>
        <name>FMN</name>
        <dbReference type="ChEBI" id="CHEBI:58210"/>
    </ligand>
</feature>
<feature type="domain" description="Flavodoxin-like fold" evidence="7">
    <location>
        <begin position="2"/>
        <end position="208"/>
    </location>
</feature>
<dbReference type="InterPro" id="IPR029039">
    <property type="entry name" value="Flavoprotein-like_sf"/>
</dbReference>
<evidence type="ECO:0000256" key="5">
    <source>
        <dbReference type="ARBA" id="ARBA00048542"/>
    </source>
</evidence>
<keyword evidence="9" id="KW-1185">Reference proteome</keyword>
<name>A0A1M6LHC2_9CLOT</name>
<evidence type="ECO:0000313" key="8">
    <source>
        <dbReference type="EMBL" id="SHJ70583.1"/>
    </source>
</evidence>
<comment type="catalytic activity">
    <reaction evidence="6">
        <text>2 a quinone + NADH + H(+) = 2 a 1,4-benzosemiquinone + NAD(+)</text>
        <dbReference type="Rhea" id="RHEA:65952"/>
        <dbReference type="ChEBI" id="CHEBI:15378"/>
        <dbReference type="ChEBI" id="CHEBI:57540"/>
        <dbReference type="ChEBI" id="CHEBI:57945"/>
        <dbReference type="ChEBI" id="CHEBI:132124"/>
        <dbReference type="ChEBI" id="CHEBI:134225"/>
    </reaction>
</comment>
<keyword evidence="2 6" id="KW-0288">FMN</keyword>
<evidence type="ECO:0000256" key="4">
    <source>
        <dbReference type="ARBA" id="ARBA00023027"/>
    </source>
</evidence>
<evidence type="ECO:0000256" key="6">
    <source>
        <dbReference type="HAMAP-Rule" id="MF_01216"/>
    </source>
</evidence>
<proteinExistence type="inferred from homology"/>
<dbReference type="AlphaFoldDB" id="A0A1M6LHC2"/>
<keyword evidence="3 6" id="KW-0560">Oxidoreductase</keyword>
<dbReference type="EC" id="1.6.5.-" evidence="6"/>
<comment type="function">
    <text evidence="6">Quinone reductase that provides resistance to thiol-specific stress caused by electrophilic quinones.</text>
</comment>
<evidence type="ECO:0000313" key="9">
    <source>
        <dbReference type="Proteomes" id="UP000184080"/>
    </source>
</evidence>
<dbReference type="EMBL" id="FQZO01000007">
    <property type="protein sequence ID" value="SHJ70583.1"/>
    <property type="molecule type" value="Genomic_DNA"/>
</dbReference>
<gene>
    <name evidence="6" type="primary">azoR</name>
    <name evidence="8" type="ORF">SAMN05444401_3638</name>
</gene>
<comment type="similarity">
    <text evidence="6">Belongs to the azoreductase type 1 family.</text>
</comment>
<comment type="cofactor">
    <cofactor evidence="6">
        <name>FMN</name>
        <dbReference type="ChEBI" id="CHEBI:58210"/>
    </cofactor>
    <text evidence="6">Binds 1 FMN per subunit.</text>
</comment>
<keyword evidence="1 6" id="KW-0285">Flavoprotein</keyword>
<dbReference type="OrthoDB" id="9805013at2"/>
<dbReference type="InterPro" id="IPR003680">
    <property type="entry name" value="Flavodoxin_fold"/>
</dbReference>
<comment type="subunit">
    <text evidence="6">Homodimer.</text>
</comment>
<comment type="caution">
    <text evidence="6">Lacks conserved residue(s) required for the propagation of feature annotation.</text>
</comment>
<dbReference type="EC" id="1.7.1.17" evidence="6"/>
<feature type="binding site" evidence="6">
    <location>
        <begin position="148"/>
        <end position="151"/>
    </location>
    <ligand>
        <name>FMN</name>
        <dbReference type="ChEBI" id="CHEBI:58210"/>
    </ligand>
</feature>
<comment type="function">
    <text evidence="6">Also exhibits azoreductase activity. Catalyzes the reductive cleavage of the azo bond in aromatic azo compounds to the corresponding amines.</text>
</comment>
<dbReference type="InterPro" id="IPR023048">
    <property type="entry name" value="NADH:quinone_OxRdtase_FMN_depd"/>
</dbReference>
<dbReference type="RefSeq" id="WP_073010045.1">
    <property type="nucleotide sequence ID" value="NZ_FQZO01000007.1"/>
</dbReference>
<dbReference type="GO" id="GO:0016652">
    <property type="term" value="F:oxidoreductase activity, acting on NAD(P)H as acceptor"/>
    <property type="evidence" value="ECO:0007669"/>
    <property type="project" value="UniProtKB-UniRule"/>
</dbReference>
<dbReference type="GO" id="GO:0010181">
    <property type="term" value="F:FMN binding"/>
    <property type="evidence" value="ECO:0007669"/>
    <property type="project" value="UniProtKB-UniRule"/>
</dbReference>
<evidence type="ECO:0000256" key="2">
    <source>
        <dbReference type="ARBA" id="ARBA00022643"/>
    </source>
</evidence>
<sequence>MKKLLYITVNSKPEEESTSKTAGREFVNRFLEANEDYTLEELDLYNSEIPELNHKLFSGRAELVSGAAYDALSENEKKQIDIVNSLCDQFLKADTYVFAVLMWSISYPSRLKRYIDCIIINNKTIKISPEEVKGLLDSKERNMVYIQSSGGVYPKIFSSKFDHGVDYFHDIFKFLGINKFEKILIEGVDMSSIGKDEALHKAYKDMDSIIKKLSRELVLSF</sequence>
<dbReference type="HAMAP" id="MF_01216">
    <property type="entry name" value="Azoreductase_type1"/>
    <property type="match status" value="1"/>
</dbReference>
<dbReference type="Gene3D" id="3.40.50.360">
    <property type="match status" value="1"/>
</dbReference>
<evidence type="ECO:0000256" key="1">
    <source>
        <dbReference type="ARBA" id="ARBA00022630"/>
    </source>
</evidence>
<keyword evidence="4 6" id="KW-0520">NAD</keyword>
<accession>A0A1M6LHC2</accession>
<dbReference type="Proteomes" id="UP000184080">
    <property type="component" value="Unassembled WGS sequence"/>
</dbReference>
<organism evidence="8 9">
    <name type="scientific">Clostridium amylolyticum</name>
    <dbReference type="NCBI Taxonomy" id="1121298"/>
    <lineage>
        <taxon>Bacteria</taxon>
        <taxon>Bacillati</taxon>
        <taxon>Bacillota</taxon>
        <taxon>Clostridia</taxon>
        <taxon>Eubacteriales</taxon>
        <taxon>Clostridiaceae</taxon>
        <taxon>Clostridium</taxon>
    </lineage>
</organism>
<dbReference type="STRING" id="1121298.SAMN05444401_3638"/>
<dbReference type="Pfam" id="PF02525">
    <property type="entry name" value="Flavodoxin_2"/>
    <property type="match status" value="1"/>
</dbReference>
<dbReference type="InterPro" id="IPR050104">
    <property type="entry name" value="FMN-dep_NADH:Q_OxRdtase_AzoR1"/>
</dbReference>
<evidence type="ECO:0000256" key="3">
    <source>
        <dbReference type="ARBA" id="ARBA00023002"/>
    </source>
</evidence>
<protein>
    <recommendedName>
        <fullName evidence="6">FMN dependent NADH:quinone oxidoreductase</fullName>
        <ecNumber evidence="6">1.6.5.-</ecNumber>
    </recommendedName>
    <alternativeName>
        <fullName evidence="6">Azo-dye reductase</fullName>
    </alternativeName>
    <alternativeName>
        <fullName evidence="6">FMN-dependent NADH-azo compound oxidoreductase</fullName>
    </alternativeName>
    <alternativeName>
        <fullName evidence="6">FMN-dependent NADH-azoreductase</fullName>
        <ecNumber evidence="6">1.7.1.17</ecNumber>
    </alternativeName>
</protein>
<reference evidence="8 9" key="1">
    <citation type="submission" date="2016-11" db="EMBL/GenBank/DDBJ databases">
        <authorList>
            <person name="Jaros S."/>
            <person name="Januszkiewicz K."/>
            <person name="Wedrychowicz H."/>
        </authorList>
    </citation>
    <scope>NUCLEOTIDE SEQUENCE [LARGE SCALE GENOMIC DNA]</scope>
    <source>
        <strain evidence="8 9">DSM 21864</strain>
    </source>
</reference>
<dbReference type="PANTHER" id="PTHR43741:SF4">
    <property type="entry name" value="FMN-DEPENDENT NADH:QUINONE OXIDOREDUCTASE"/>
    <property type="match status" value="1"/>
</dbReference>
<dbReference type="GO" id="GO:0009055">
    <property type="term" value="F:electron transfer activity"/>
    <property type="evidence" value="ECO:0007669"/>
    <property type="project" value="UniProtKB-UniRule"/>
</dbReference>
<dbReference type="PANTHER" id="PTHR43741">
    <property type="entry name" value="FMN-DEPENDENT NADH-AZOREDUCTASE 1"/>
    <property type="match status" value="1"/>
</dbReference>
<dbReference type="SUPFAM" id="SSF52218">
    <property type="entry name" value="Flavoproteins"/>
    <property type="match status" value="1"/>
</dbReference>
<dbReference type="GO" id="GO:0016655">
    <property type="term" value="F:oxidoreductase activity, acting on NAD(P)H, quinone or similar compound as acceptor"/>
    <property type="evidence" value="ECO:0007669"/>
    <property type="project" value="InterPro"/>
</dbReference>